<sequence length="226" mass="24734">MRKLALFIVCLSIQGSVAFAGALPEEIASMTCREFGEKVTAYTAEQTGPDAEADVILRTIRQSPMIEAVSSTMNDLDIEAHRRISPPFMERFINACPIVTSETVSDDVVTVGEAFDKAANSLELDPMAPRWGLMDAPDSLDYDTMTCMEIVEEARKIPGRSNNPVNDLMAAAVLRYLDEYDQSTPESLLKVRIATTSLAFMSAFEPDAPCKEVMDKAAAEAGLIRK</sequence>
<dbReference type="EMBL" id="FRBR01000003">
    <property type="protein sequence ID" value="SHL53548.1"/>
    <property type="molecule type" value="Genomic_DNA"/>
</dbReference>
<keyword evidence="3" id="KW-1185">Reference proteome</keyword>
<reference evidence="2 3" key="1">
    <citation type="submission" date="2016-11" db="EMBL/GenBank/DDBJ databases">
        <authorList>
            <person name="Jaros S."/>
            <person name="Januszkiewicz K."/>
            <person name="Wedrychowicz H."/>
        </authorList>
    </citation>
    <scope>NUCLEOTIDE SEQUENCE [LARGE SCALE GENOMIC DNA]</scope>
    <source>
        <strain evidence="2 3">DSM 29589</strain>
    </source>
</reference>
<organism evidence="2 3">
    <name type="scientific">Roseovarius pacificus</name>
    <dbReference type="NCBI Taxonomy" id="337701"/>
    <lineage>
        <taxon>Bacteria</taxon>
        <taxon>Pseudomonadati</taxon>
        <taxon>Pseudomonadota</taxon>
        <taxon>Alphaproteobacteria</taxon>
        <taxon>Rhodobacterales</taxon>
        <taxon>Roseobacteraceae</taxon>
        <taxon>Roseovarius</taxon>
    </lineage>
</organism>
<accession>A0A1M7BEU7</accession>
<evidence type="ECO:0000313" key="2">
    <source>
        <dbReference type="EMBL" id="SHL53548.1"/>
    </source>
</evidence>
<dbReference type="STRING" id="337701.SAMN05444398_103207"/>
<feature type="signal peptide" evidence="1">
    <location>
        <begin position="1"/>
        <end position="20"/>
    </location>
</feature>
<dbReference type="Proteomes" id="UP000183974">
    <property type="component" value="Unassembled WGS sequence"/>
</dbReference>
<proteinExistence type="predicted"/>
<dbReference type="AlphaFoldDB" id="A0A1M7BEU7"/>
<evidence type="ECO:0000313" key="3">
    <source>
        <dbReference type="Proteomes" id="UP000183974"/>
    </source>
</evidence>
<gene>
    <name evidence="2" type="ORF">SAMN05444398_103207</name>
</gene>
<keyword evidence="1" id="KW-0732">Signal</keyword>
<name>A0A1M7BEU7_9RHOB</name>
<feature type="chain" id="PRO_5012952062" evidence="1">
    <location>
        <begin position="21"/>
        <end position="226"/>
    </location>
</feature>
<evidence type="ECO:0000256" key="1">
    <source>
        <dbReference type="SAM" id="SignalP"/>
    </source>
</evidence>
<protein>
    <submittedName>
        <fullName evidence="2">Uncharacterized protein</fullName>
    </submittedName>
</protein>